<gene>
    <name evidence="1" type="ORF">BUTYVIB_00947</name>
</gene>
<accession>D4RYN9</accession>
<dbReference type="EMBL" id="ABWN01000023">
    <property type="protein sequence ID" value="EFF68863.1"/>
    <property type="molecule type" value="Genomic_DNA"/>
</dbReference>
<organism evidence="1 2">
    <name type="scientific">Eshraghiella crossota DSM 2876</name>
    <dbReference type="NCBI Taxonomy" id="511680"/>
    <lineage>
        <taxon>Bacteria</taxon>
        <taxon>Bacillati</taxon>
        <taxon>Bacillota</taxon>
        <taxon>Clostridia</taxon>
        <taxon>Lachnospirales</taxon>
        <taxon>Lachnospiraceae</taxon>
        <taxon>Eshraghiella</taxon>
    </lineage>
</organism>
<dbReference type="AlphaFoldDB" id="D4RYN9"/>
<name>D4RYN9_9FIRM</name>
<sequence>MSVSVAASKAAFSFSARSFSAFRQSFPIRSLKGRTAISIIYLKAVFDTSPFAEMGRKRLERNRPLLFLPAAKTTEIDHQMYDTALIMEKNLQIYPLFRILPDGYATPSLDY</sequence>
<reference evidence="1 2" key="1">
    <citation type="submission" date="2010-02" db="EMBL/GenBank/DDBJ databases">
        <authorList>
            <person name="Weinstock G."/>
            <person name="Sodergren E."/>
            <person name="Clifton S."/>
            <person name="Fulton L."/>
            <person name="Fulton B."/>
            <person name="Courtney L."/>
            <person name="Fronick C."/>
            <person name="Harrison M."/>
            <person name="Strong C."/>
            <person name="Farmer C."/>
            <person name="Delahaunty K."/>
            <person name="Markovic C."/>
            <person name="Hall O."/>
            <person name="Minx P."/>
            <person name="Tomlinson C."/>
            <person name="Mitreva M."/>
            <person name="Nelson J."/>
            <person name="Hou S."/>
            <person name="Wollam A."/>
            <person name="Pepin K.H."/>
            <person name="Johnson M."/>
            <person name="Bhonagiri V."/>
            <person name="Zhang X."/>
            <person name="Suruliraj S."/>
            <person name="Warren W."/>
            <person name="Chinwalla A."/>
            <person name="Mardis E.R."/>
            <person name="Wilson R.K."/>
        </authorList>
    </citation>
    <scope>NUCLEOTIDE SEQUENCE [LARGE SCALE GENOMIC DNA]</scope>
    <source>
        <strain evidence="1 2">DSM 2876</strain>
    </source>
</reference>
<proteinExistence type="predicted"/>
<keyword evidence="2" id="KW-1185">Reference proteome</keyword>
<evidence type="ECO:0000313" key="1">
    <source>
        <dbReference type="EMBL" id="EFF68863.1"/>
    </source>
</evidence>
<evidence type="ECO:0000313" key="2">
    <source>
        <dbReference type="Proteomes" id="UP000006238"/>
    </source>
</evidence>
<dbReference type="Proteomes" id="UP000006238">
    <property type="component" value="Unassembled WGS sequence"/>
</dbReference>
<dbReference type="HOGENOM" id="CLU_2153654_0_0_9"/>
<protein>
    <submittedName>
        <fullName evidence="1">Uncharacterized protein</fullName>
    </submittedName>
</protein>
<comment type="caution">
    <text evidence="1">The sequence shown here is derived from an EMBL/GenBank/DDBJ whole genome shotgun (WGS) entry which is preliminary data.</text>
</comment>